<dbReference type="Pfam" id="PF02620">
    <property type="entry name" value="YceD"/>
    <property type="match status" value="1"/>
</dbReference>
<protein>
    <submittedName>
        <fullName evidence="2">DUF177 domain-containing protein</fullName>
    </submittedName>
</protein>
<dbReference type="EMBL" id="SJSA01000001">
    <property type="protein sequence ID" value="TGG39922.1"/>
    <property type="molecule type" value="Genomic_DNA"/>
</dbReference>
<name>A0A4Z0V940_9BACT</name>
<sequence>MGKLSAFSVPLKTMPEGTHEFAYHLDKQFFVTMESADVRDANLDVRLTVVYKHDLYNLAFHITGTVTLLCDRCLDDLVFPIDTTYDIAVKYGEDYDETDELLIIPEADNTLNVSYMIYDTASLAIPLKHVHPMGKCNRAMSALLRKHRAVKDDEDAALAETLIDEMETMDVDSVDEAPSSSGATDPRWDGLKKLSGIDSDSE</sequence>
<evidence type="ECO:0000313" key="2">
    <source>
        <dbReference type="EMBL" id="TGG39922.1"/>
    </source>
</evidence>
<dbReference type="InterPro" id="IPR003772">
    <property type="entry name" value="YceD"/>
</dbReference>
<gene>
    <name evidence="2" type="ORF">EZ315_04100</name>
</gene>
<dbReference type="RefSeq" id="WP_135470848.1">
    <property type="nucleotide sequence ID" value="NZ_CASCNC010000004.1"/>
</dbReference>
<evidence type="ECO:0000256" key="1">
    <source>
        <dbReference type="SAM" id="MobiDB-lite"/>
    </source>
</evidence>
<organism evidence="2 3">
    <name type="scientific">Duncaniella freteri</name>
    <dbReference type="NCBI Taxonomy" id="2530391"/>
    <lineage>
        <taxon>Bacteria</taxon>
        <taxon>Pseudomonadati</taxon>
        <taxon>Bacteroidota</taxon>
        <taxon>Bacteroidia</taxon>
        <taxon>Bacteroidales</taxon>
        <taxon>Muribaculaceae</taxon>
        <taxon>Duncaniella</taxon>
    </lineage>
</organism>
<dbReference type="GeneID" id="82148963"/>
<evidence type="ECO:0000313" key="3">
    <source>
        <dbReference type="Proteomes" id="UP000297635"/>
    </source>
</evidence>
<dbReference type="Proteomes" id="UP000297635">
    <property type="component" value="Unassembled WGS sequence"/>
</dbReference>
<accession>A0A4Z0V940</accession>
<feature type="region of interest" description="Disordered" evidence="1">
    <location>
        <begin position="168"/>
        <end position="202"/>
    </location>
</feature>
<proteinExistence type="predicted"/>
<comment type="caution">
    <text evidence="2">The sequence shown here is derived from an EMBL/GenBank/DDBJ whole genome shotgun (WGS) entry which is preliminary data.</text>
</comment>
<keyword evidence="3" id="KW-1185">Reference proteome</keyword>
<reference evidence="2 3" key="1">
    <citation type="submission" date="2019-02" db="EMBL/GenBank/DDBJ databases">
        <title>Isolation and identification of novel species under the genus Muribaculum.</title>
        <authorList>
            <person name="Miyake S."/>
            <person name="Ding Y."/>
            <person name="Low A."/>
            <person name="Soh M."/>
            <person name="Seedorf H."/>
        </authorList>
    </citation>
    <scope>NUCLEOTIDE SEQUENCE [LARGE SCALE GENOMIC DNA]</scope>
    <source>
        <strain evidence="2 3">TLL-A3</strain>
    </source>
</reference>
<dbReference type="AlphaFoldDB" id="A0A4Z0V940"/>